<dbReference type="InterPro" id="IPR000182">
    <property type="entry name" value="GNAT_dom"/>
</dbReference>
<keyword evidence="3" id="KW-1185">Reference proteome</keyword>
<evidence type="ECO:0000313" key="3">
    <source>
        <dbReference type="Proteomes" id="UP000076630"/>
    </source>
</evidence>
<sequence length="176" mass="19855">MNKTIRIEESKDYQVVENIVRLAFESEEMSDHREHLLVNRLRQSKDFVPELSLVCEVDGEVVGHILFTKIKIVSSTSVFESLALAPVSVLPKYQKQGIGGALITEGHKQAKELGYTSVVVLGHEAYYPKFGYQRASQYGIRLPFDVPDQNSMAIELVPHALDEISGVVEYPKEFME</sequence>
<dbReference type="EMBL" id="LQNU01000033">
    <property type="protein sequence ID" value="KZE83891.1"/>
    <property type="molecule type" value="Genomic_DNA"/>
</dbReference>
<dbReference type="CDD" id="cd04301">
    <property type="entry name" value="NAT_SF"/>
    <property type="match status" value="1"/>
</dbReference>
<keyword evidence="2" id="KW-0808">Transferase</keyword>
<feature type="domain" description="N-acetyltransferase" evidence="1">
    <location>
        <begin position="3"/>
        <end position="157"/>
    </location>
</feature>
<dbReference type="Proteomes" id="UP000076630">
    <property type="component" value="Unassembled WGS sequence"/>
</dbReference>
<organism evidence="2 3">
    <name type="scientific">Myroides marinus</name>
    <dbReference type="NCBI Taxonomy" id="703342"/>
    <lineage>
        <taxon>Bacteria</taxon>
        <taxon>Pseudomonadati</taxon>
        <taxon>Bacteroidota</taxon>
        <taxon>Flavobacteriia</taxon>
        <taxon>Flavobacteriales</taxon>
        <taxon>Flavobacteriaceae</taxon>
        <taxon>Myroides</taxon>
    </lineage>
</organism>
<dbReference type="Gene3D" id="3.40.630.30">
    <property type="match status" value="1"/>
</dbReference>
<dbReference type="GO" id="GO:0016747">
    <property type="term" value="F:acyltransferase activity, transferring groups other than amino-acyl groups"/>
    <property type="evidence" value="ECO:0007669"/>
    <property type="project" value="InterPro"/>
</dbReference>
<reference evidence="2 3" key="1">
    <citation type="submission" date="2016-01" db="EMBL/GenBank/DDBJ databases">
        <title>Whole genome sequencing of Myroides marinus L41.</title>
        <authorList>
            <person name="Hong K.W."/>
        </authorList>
    </citation>
    <scope>NUCLEOTIDE SEQUENCE [LARGE SCALE GENOMIC DNA]</scope>
    <source>
        <strain evidence="2 3">L41</strain>
    </source>
</reference>
<evidence type="ECO:0000313" key="2">
    <source>
        <dbReference type="EMBL" id="KZE83891.1"/>
    </source>
</evidence>
<dbReference type="AlphaFoldDB" id="A0A161SCL1"/>
<evidence type="ECO:0000259" key="1">
    <source>
        <dbReference type="PROSITE" id="PS51186"/>
    </source>
</evidence>
<proteinExistence type="predicted"/>
<name>A0A161SCL1_9FLAO</name>
<comment type="caution">
    <text evidence="2">The sequence shown here is derived from an EMBL/GenBank/DDBJ whole genome shotgun (WGS) entry which is preliminary data.</text>
</comment>
<dbReference type="RefSeq" id="WP_038986373.1">
    <property type="nucleotide sequence ID" value="NZ_JACAJN010000030.1"/>
</dbReference>
<dbReference type="OrthoDB" id="9797178at2"/>
<dbReference type="SUPFAM" id="SSF55729">
    <property type="entry name" value="Acyl-CoA N-acyltransferases (Nat)"/>
    <property type="match status" value="1"/>
</dbReference>
<dbReference type="Pfam" id="PF13508">
    <property type="entry name" value="Acetyltransf_7"/>
    <property type="match status" value="1"/>
</dbReference>
<protein>
    <submittedName>
        <fullName evidence="2">GCN5 family acetyltransferase</fullName>
    </submittedName>
</protein>
<dbReference type="InterPro" id="IPR016181">
    <property type="entry name" value="Acyl_CoA_acyltransferase"/>
</dbReference>
<accession>A0A161SCL1</accession>
<gene>
    <name evidence="2" type="ORF">AV926_03025</name>
</gene>
<dbReference type="PROSITE" id="PS51186">
    <property type="entry name" value="GNAT"/>
    <property type="match status" value="1"/>
</dbReference>